<comment type="caution">
    <text evidence="2">The sequence shown here is derived from an EMBL/GenBank/DDBJ whole genome shotgun (WGS) entry which is preliminary data.</text>
</comment>
<dbReference type="Pfam" id="PF13302">
    <property type="entry name" value="Acetyltransf_3"/>
    <property type="match status" value="1"/>
</dbReference>
<dbReference type="OrthoDB" id="9804153at2"/>
<evidence type="ECO:0000313" key="3">
    <source>
        <dbReference type="Proteomes" id="UP000249725"/>
    </source>
</evidence>
<dbReference type="PANTHER" id="PTHR43792">
    <property type="entry name" value="GNAT FAMILY, PUTATIVE (AFU_ORTHOLOGUE AFUA_3G00765)-RELATED-RELATED"/>
    <property type="match status" value="1"/>
</dbReference>
<dbReference type="PROSITE" id="PS51186">
    <property type="entry name" value="GNAT"/>
    <property type="match status" value="1"/>
</dbReference>
<dbReference type="Proteomes" id="UP000249725">
    <property type="component" value="Unassembled WGS sequence"/>
</dbReference>
<dbReference type="AlphaFoldDB" id="A0A328ATL4"/>
<dbReference type="EMBL" id="QFYR01000001">
    <property type="protein sequence ID" value="RAK57026.1"/>
    <property type="molecule type" value="Genomic_DNA"/>
</dbReference>
<evidence type="ECO:0000313" key="2">
    <source>
        <dbReference type="EMBL" id="RAK57026.1"/>
    </source>
</evidence>
<name>A0A328ATL4_9CAUL</name>
<sequence>MCTLDVTPTIGTERLVLRGAVRDDAAALAGLLNDYGVASMTCTLPHPLAAEDVEDWVDRSMTGDWSREALFVIEHRSLGVVGQLGFKLNERGRPEVGYSLGRPYWNRGYATEALRGGLSWARREWRKKLVFAGHFADNPASGQVLCKAGFLYTGDVVLKDSRARGQPVPTRMMVWLA</sequence>
<dbReference type="GO" id="GO:0016747">
    <property type="term" value="F:acyltransferase activity, transferring groups other than amino-acyl groups"/>
    <property type="evidence" value="ECO:0007669"/>
    <property type="project" value="InterPro"/>
</dbReference>
<keyword evidence="3" id="KW-1185">Reference proteome</keyword>
<dbReference type="InterPro" id="IPR051531">
    <property type="entry name" value="N-acetyltransferase"/>
</dbReference>
<dbReference type="SUPFAM" id="SSF55729">
    <property type="entry name" value="Acyl-CoA N-acyltransferases (Nat)"/>
    <property type="match status" value="1"/>
</dbReference>
<dbReference type="Gene3D" id="3.40.630.30">
    <property type="match status" value="1"/>
</dbReference>
<dbReference type="RefSeq" id="WP_111513478.1">
    <property type="nucleotide sequence ID" value="NZ_QFYR01000001.1"/>
</dbReference>
<accession>A0A328ATL4</accession>
<evidence type="ECO:0000259" key="1">
    <source>
        <dbReference type="PROSITE" id="PS51186"/>
    </source>
</evidence>
<gene>
    <name evidence="2" type="ORF">DJ018_03440</name>
</gene>
<dbReference type="InterPro" id="IPR000182">
    <property type="entry name" value="GNAT_dom"/>
</dbReference>
<proteinExistence type="predicted"/>
<dbReference type="PANTHER" id="PTHR43792:SF1">
    <property type="entry name" value="N-ACETYLTRANSFERASE DOMAIN-CONTAINING PROTEIN"/>
    <property type="match status" value="1"/>
</dbReference>
<dbReference type="InterPro" id="IPR016181">
    <property type="entry name" value="Acyl_CoA_acyltransferase"/>
</dbReference>
<keyword evidence="2" id="KW-0808">Transferase</keyword>
<feature type="domain" description="N-acetyltransferase" evidence="1">
    <location>
        <begin position="15"/>
        <end position="177"/>
    </location>
</feature>
<reference evidence="3" key="1">
    <citation type="submission" date="2018-05" db="EMBL/GenBank/DDBJ databases">
        <authorList>
            <person name="Li X."/>
        </authorList>
    </citation>
    <scope>NUCLEOTIDE SEQUENCE [LARGE SCALE GENOMIC DNA]</scope>
    <source>
        <strain evidence="3">YIM 73061</strain>
    </source>
</reference>
<protein>
    <submittedName>
        <fullName evidence="2">N-acetyltransferase</fullName>
    </submittedName>
</protein>
<organism evidence="2 3">
    <name type="scientific">Phenylobacterium deserti</name>
    <dbReference type="NCBI Taxonomy" id="1914756"/>
    <lineage>
        <taxon>Bacteria</taxon>
        <taxon>Pseudomonadati</taxon>
        <taxon>Pseudomonadota</taxon>
        <taxon>Alphaproteobacteria</taxon>
        <taxon>Caulobacterales</taxon>
        <taxon>Caulobacteraceae</taxon>
        <taxon>Phenylobacterium</taxon>
    </lineage>
</organism>